<evidence type="ECO:0000256" key="7">
    <source>
        <dbReference type="SAM" id="Phobius"/>
    </source>
</evidence>
<accession>A0ABY2UR98</accession>
<protein>
    <submittedName>
        <fullName evidence="8">Sodium/solute symporter</fullName>
    </submittedName>
</protein>
<evidence type="ECO:0000256" key="1">
    <source>
        <dbReference type="ARBA" id="ARBA00004141"/>
    </source>
</evidence>
<feature type="transmembrane region" description="Helical" evidence="7">
    <location>
        <begin position="458"/>
        <end position="477"/>
    </location>
</feature>
<evidence type="ECO:0000256" key="2">
    <source>
        <dbReference type="ARBA" id="ARBA00006434"/>
    </source>
</evidence>
<feature type="transmembrane region" description="Helical" evidence="7">
    <location>
        <begin position="434"/>
        <end position="452"/>
    </location>
</feature>
<feature type="transmembrane region" description="Helical" evidence="7">
    <location>
        <begin position="73"/>
        <end position="102"/>
    </location>
</feature>
<proteinExistence type="inferred from homology"/>
<evidence type="ECO:0000256" key="3">
    <source>
        <dbReference type="ARBA" id="ARBA00022692"/>
    </source>
</evidence>
<feature type="transmembrane region" description="Helical" evidence="7">
    <location>
        <begin position="282"/>
        <end position="307"/>
    </location>
</feature>
<feature type="transmembrane region" description="Helical" evidence="7">
    <location>
        <begin position="498"/>
        <end position="517"/>
    </location>
</feature>
<keyword evidence="5 7" id="KW-0472">Membrane</keyword>
<evidence type="ECO:0000313" key="9">
    <source>
        <dbReference type="Proteomes" id="UP000306791"/>
    </source>
</evidence>
<organism evidence="8 9">
    <name type="scientific">Microbulbifer harenosus</name>
    <dbReference type="NCBI Taxonomy" id="2576840"/>
    <lineage>
        <taxon>Bacteria</taxon>
        <taxon>Pseudomonadati</taxon>
        <taxon>Pseudomonadota</taxon>
        <taxon>Gammaproteobacteria</taxon>
        <taxon>Cellvibrionales</taxon>
        <taxon>Microbulbiferaceae</taxon>
        <taxon>Microbulbifer</taxon>
    </lineage>
</organism>
<evidence type="ECO:0000256" key="5">
    <source>
        <dbReference type="ARBA" id="ARBA00023136"/>
    </source>
</evidence>
<feature type="transmembrane region" description="Helical" evidence="7">
    <location>
        <begin position="327"/>
        <end position="355"/>
    </location>
</feature>
<feature type="transmembrane region" description="Helical" evidence="7">
    <location>
        <begin position="376"/>
        <end position="397"/>
    </location>
</feature>
<evidence type="ECO:0000256" key="6">
    <source>
        <dbReference type="RuleBase" id="RU362091"/>
    </source>
</evidence>
<keyword evidence="9" id="KW-1185">Reference proteome</keyword>
<feature type="transmembrane region" description="Helical" evidence="7">
    <location>
        <begin position="185"/>
        <end position="203"/>
    </location>
</feature>
<dbReference type="RefSeq" id="WP_138234060.1">
    <property type="nucleotide sequence ID" value="NZ_CP185860.1"/>
</dbReference>
<comment type="subcellular location">
    <subcellularLocation>
        <location evidence="1">Membrane</location>
        <topology evidence="1">Multi-pass membrane protein</topology>
    </subcellularLocation>
</comment>
<gene>
    <name evidence="8" type="ORF">FDY93_01955</name>
</gene>
<feature type="transmembrane region" description="Helical" evidence="7">
    <location>
        <begin position="46"/>
        <end position="67"/>
    </location>
</feature>
<dbReference type="EMBL" id="VANI01000002">
    <property type="protein sequence ID" value="TLM79653.1"/>
    <property type="molecule type" value="Genomic_DNA"/>
</dbReference>
<comment type="caution">
    <text evidence="8">The sequence shown here is derived from an EMBL/GenBank/DDBJ whole genome shotgun (WGS) entry which is preliminary data.</text>
</comment>
<dbReference type="Gene3D" id="1.20.1730.10">
    <property type="entry name" value="Sodium/glucose cotransporter"/>
    <property type="match status" value="1"/>
</dbReference>
<feature type="transmembrane region" description="Helical" evidence="7">
    <location>
        <begin position="409"/>
        <end position="427"/>
    </location>
</feature>
<dbReference type="PROSITE" id="PS50283">
    <property type="entry name" value="NA_SOLUT_SYMP_3"/>
    <property type="match status" value="1"/>
</dbReference>
<dbReference type="Proteomes" id="UP000306791">
    <property type="component" value="Unassembled WGS sequence"/>
</dbReference>
<feature type="transmembrane region" description="Helical" evidence="7">
    <location>
        <begin position="238"/>
        <end position="261"/>
    </location>
</feature>
<dbReference type="CDD" id="cd10325">
    <property type="entry name" value="SLC5sbd_vSGLT"/>
    <property type="match status" value="1"/>
</dbReference>
<feature type="transmembrane region" description="Helical" evidence="7">
    <location>
        <begin position="152"/>
        <end position="173"/>
    </location>
</feature>
<dbReference type="NCBIfam" id="TIGR00813">
    <property type="entry name" value="sss"/>
    <property type="match status" value="1"/>
</dbReference>
<sequence>MALTSLDITVFAAYCILLMGIAWWVSREKAGHQRDSSDYFLAGNTLPWWAIGTSLIASNISAEQIIGMSGSGYAIGLAIASYEWMGAITLIIIGKYFLPTFLDKKIYTMPQFLAQRFDQRVQLVMAFFWLAVYTFVNLTAVLYLGALAIKTIAGIDMLYGMLFLALFSVAYSLYGGLKAVAFTDILQVALLVFGGLLVTYLALDTIAEGNGVITGFGMLLDRVPQSFDMILSPEHEDYVSLPGISVLVGGLWVMNLSYWGFNQYITQRTLAAKSLREAQKGITLAAFLKLLMPVLVVLPGIAALVLAPNLERPDQAYPEMMKLVPAGLLGLTFAALVAAIASSLGSMANSISTIFTMDIYRQLVRQPPSEKHLVTIGRIAALVAMVIAMIIAQPLLGQMEQAFQYIQEFTGFFTPGVVAIFLLGFFYKKANATSALVAGISSVVLSALARIYWPELPFMDRVGLVFVACLVLGMLFAGKEHCEKAIHAEQVDYSTSSGFNISAVCISLILVALYWAWW</sequence>
<dbReference type="PANTHER" id="PTHR11819">
    <property type="entry name" value="SOLUTE CARRIER FAMILY 5"/>
    <property type="match status" value="1"/>
</dbReference>
<dbReference type="PANTHER" id="PTHR11819:SF195">
    <property type="entry name" value="SODIUM_GLUCOSE COTRANSPORTER 4"/>
    <property type="match status" value="1"/>
</dbReference>
<dbReference type="InterPro" id="IPR038377">
    <property type="entry name" value="Na/Glc_symporter_sf"/>
</dbReference>
<name>A0ABY2UR98_9GAMM</name>
<feature type="transmembrane region" description="Helical" evidence="7">
    <location>
        <begin position="6"/>
        <end position="25"/>
    </location>
</feature>
<feature type="transmembrane region" description="Helical" evidence="7">
    <location>
        <begin position="123"/>
        <end position="146"/>
    </location>
</feature>
<keyword evidence="4 7" id="KW-1133">Transmembrane helix</keyword>
<evidence type="ECO:0000313" key="8">
    <source>
        <dbReference type="EMBL" id="TLM79653.1"/>
    </source>
</evidence>
<reference evidence="8 9" key="1">
    <citation type="submission" date="2019-05" db="EMBL/GenBank/DDBJ databases">
        <title>Microbulbifer harenosus sp. nov., an alginate-degrading bacterium isolated from coastal sand.</title>
        <authorList>
            <person name="Huang H."/>
            <person name="Mo K."/>
            <person name="Bao S."/>
        </authorList>
    </citation>
    <scope>NUCLEOTIDE SEQUENCE [LARGE SCALE GENOMIC DNA]</scope>
    <source>
        <strain evidence="8 9">HB161719</strain>
    </source>
</reference>
<dbReference type="Pfam" id="PF00474">
    <property type="entry name" value="SSF"/>
    <property type="match status" value="1"/>
</dbReference>
<dbReference type="InterPro" id="IPR001734">
    <property type="entry name" value="Na/solute_symporter"/>
</dbReference>
<evidence type="ECO:0000256" key="4">
    <source>
        <dbReference type="ARBA" id="ARBA00022989"/>
    </source>
</evidence>
<keyword evidence="3 7" id="KW-0812">Transmembrane</keyword>
<comment type="similarity">
    <text evidence="2 6">Belongs to the sodium:solute symporter (SSF) (TC 2.A.21) family.</text>
</comment>